<gene>
    <name evidence="5" type="ORF">Q5761_12160</name>
</gene>
<evidence type="ECO:0000256" key="2">
    <source>
        <dbReference type="SAM" id="MobiDB-lite"/>
    </source>
</evidence>
<proteinExistence type="predicted"/>
<feature type="region of interest" description="Disordered" evidence="2">
    <location>
        <begin position="214"/>
        <end position="260"/>
    </location>
</feature>
<sequence>MDSVRPGVRPTASALMAAVDEAMLQRLVPEPVRIRALDLFLLGRVESRLVSGTRLLGEVRGSRGVYRTVVHVLRGPEGPDAAAQCECPRRARAGLCKHAVALLYAWIHEPGTFASLDDRLRRLEERPRGQLLELIRRLVEEEPALLATLDAAGAGPHADTPDAAGGAGEGEREGEAERDEGSTDAPSLARWVLQLERQPDPEPEEVRRWLATLAPRRAEARSPGRGGGDGAPTGAAGPPAEGPAGADPNPVGASPGAGDGGEAAGLRSALSLLLQGALWRQAGLAVAARARGEAAAARWLEQRWQDLARTAVLLGRAHRGPASAAGAERGLASVVLTAQALGVPALLAASRFLLEGGHEGMALGLARCALERARTPAEVADARARLAQVWLARGQPERALPYLAANFTAQPDAERLAAVEAAARAAGQWDQLAPEVAQHLEALGDAPLLAEFLRRQGAWDELAARLDDPAWRGALPTRLLLAIADGLRRRDPARAAALYREAMARPDAGDPRAIAARWEALAHRLGRDDGPPPAGPDGRGPGGHRDGGA</sequence>
<evidence type="ECO:0000259" key="4">
    <source>
        <dbReference type="PROSITE" id="PS50966"/>
    </source>
</evidence>
<reference evidence="5 6" key="1">
    <citation type="submission" date="2023-08" db="EMBL/GenBank/DDBJ databases">
        <title>Genome sequence of Thermaerobacter compostii strain Ins1, a spore-forming filamentous bacterium isolated from a deep geothermal reservoir.</title>
        <authorList>
            <person name="Bregnard D."/>
            <person name="Gonzalez D."/>
            <person name="Junier P."/>
        </authorList>
    </citation>
    <scope>NUCLEOTIDE SEQUENCE [LARGE SCALE GENOMIC DNA]</scope>
    <source>
        <strain evidence="5 6">Ins1</strain>
    </source>
</reference>
<dbReference type="InterPro" id="IPR007527">
    <property type="entry name" value="Znf_SWIM"/>
</dbReference>
<feature type="domain" description="SWIM-type" evidence="4">
    <location>
        <begin position="70"/>
        <end position="107"/>
    </location>
</feature>
<organism evidence="5 6">
    <name type="scientific">Thermaerobacter composti</name>
    <dbReference type="NCBI Taxonomy" id="554949"/>
    <lineage>
        <taxon>Bacteria</taxon>
        <taxon>Bacillati</taxon>
        <taxon>Bacillota</taxon>
        <taxon>Clostridia</taxon>
        <taxon>Eubacteriales</taxon>
        <taxon>Clostridiales Family XVII. Incertae Sedis</taxon>
        <taxon>Thermaerobacter</taxon>
    </lineage>
</organism>
<dbReference type="InterPro" id="IPR000488">
    <property type="entry name" value="Death_dom"/>
</dbReference>
<keyword evidence="1" id="KW-0479">Metal-binding</keyword>
<evidence type="ECO:0008006" key="7">
    <source>
        <dbReference type="Google" id="ProtNLM"/>
    </source>
</evidence>
<dbReference type="PROSITE" id="PS50966">
    <property type="entry name" value="ZF_SWIM"/>
    <property type="match status" value="1"/>
</dbReference>
<feature type="compositionally biased region" description="Basic and acidic residues" evidence="2">
    <location>
        <begin position="521"/>
        <end position="530"/>
    </location>
</feature>
<feature type="region of interest" description="Disordered" evidence="2">
    <location>
        <begin position="521"/>
        <end position="549"/>
    </location>
</feature>
<evidence type="ECO:0000256" key="1">
    <source>
        <dbReference type="PROSITE-ProRule" id="PRU00325"/>
    </source>
</evidence>
<feature type="compositionally biased region" description="Basic and acidic residues" evidence="2">
    <location>
        <begin position="169"/>
        <end position="181"/>
    </location>
</feature>
<feature type="compositionally biased region" description="Low complexity" evidence="2">
    <location>
        <begin position="149"/>
        <end position="164"/>
    </location>
</feature>
<dbReference type="PROSITE" id="PS50017">
    <property type="entry name" value="DEATH_DOMAIN"/>
    <property type="match status" value="1"/>
</dbReference>
<evidence type="ECO:0000259" key="3">
    <source>
        <dbReference type="PROSITE" id="PS50017"/>
    </source>
</evidence>
<keyword evidence="1" id="KW-0862">Zinc</keyword>
<feature type="domain" description="Death" evidence="3">
    <location>
        <begin position="86"/>
        <end position="139"/>
    </location>
</feature>
<name>A0ABZ0QNK6_9FIRM</name>
<keyword evidence="1" id="KW-0863">Zinc-finger</keyword>
<accession>A0ABZ0QNK6</accession>
<protein>
    <recommendedName>
        <fullName evidence="7">SWIM-type domain-containing protein</fullName>
    </recommendedName>
</protein>
<feature type="compositionally biased region" description="Low complexity" evidence="2">
    <location>
        <begin position="232"/>
        <end position="248"/>
    </location>
</feature>
<keyword evidence="6" id="KW-1185">Reference proteome</keyword>
<feature type="region of interest" description="Disordered" evidence="2">
    <location>
        <begin position="149"/>
        <end position="186"/>
    </location>
</feature>
<dbReference type="RefSeq" id="WP_318750712.1">
    <property type="nucleotide sequence ID" value="NZ_CP132508.1"/>
</dbReference>
<evidence type="ECO:0000313" key="6">
    <source>
        <dbReference type="Proteomes" id="UP001304683"/>
    </source>
</evidence>
<evidence type="ECO:0000313" key="5">
    <source>
        <dbReference type="EMBL" id="WPD19076.1"/>
    </source>
</evidence>
<dbReference type="Proteomes" id="UP001304683">
    <property type="component" value="Chromosome"/>
</dbReference>
<dbReference type="EMBL" id="CP132508">
    <property type="protein sequence ID" value="WPD19076.1"/>
    <property type="molecule type" value="Genomic_DNA"/>
</dbReference>